<feature type="domain" description="Zeta toxin" evidence="3">
    <location>
        <begin position="36"/>
        <end position="213"/>
    </location>
</feature>
<dbReference type="InterPro" id="IPR027417">
    <property type="entry name" value="P-loop_NTPase"/>
</dbReference>
<organism evidence="4 5">
    <name type="scientific">Chitinophaga japonensis</name>
    <name type="common">Flexibacter japonensis</name>
    <dbReference type="NCBI Taxonomy" id="104662"/>
    <lineage>
        <taxon>Bacteria</taxon>
        <taxon>Pseudomonadati</taxon>
        <taxon>Bacteroidota</taxon>
        <taxon>Chitinophagia</taxon>
        <taxon>Chitinophagales</taxon>
        <taxon>Chitinophagaceae</taxon>
        <taxon>Chitinophaga</taxon>
    </lineage>
</organism>
<keyword evidence="5" id="KW-1185">Reference proteome</keyword>
<reference evidence="4 5" key="1">
    <citation type="journal article" date="2013" name="Stand. Genomic Sci.">
        <title>Genomic Encyclopedia of Type Strains, Phase I: The one thousand microbial genomes (KMG-I) project.</title>
        <authorList>
            <person name="Kyrpides N.C."/>
            <person name="Woyke T."/>
            <person name="Eisen J.A."/>
            <person name="Garrity G."/>
            <person name="Lilburn T.G."/>
            <person name="Beck B.J."/>
            <person name="Whitman W.B."/>
            <person name="Hugenholtz P."/>
            <person name="Klenk H.P."/>
        </authorList>
    </citation>
    <scope>NUCLEOTIDE SEQUENCE [LARGE SCALE GENOMIC DNA]</scope>
    <source>
        <strain evidence="4 5">DSM 13484</strain>
    </source>
</reference>
<dbReference type="GO" id="GO:0016301">
    <property type="term" value="F:kinase activity"/>
    <property type="evidence" value="ECO:0007669"/>
    <property type="project" value="InterPro"/>
</dbReference>
<accession>A0A562T461</accession>
<keyword evidence="2" id="KW-0067">ATP-binding</keyword>
<dbReference type="Pfam" id="PF06414">
    <property type="entry name" value="Zeta_toxin"/>
    <property type="match status" value="1"/>
</dbReference>
<evidence type="ECO:0000256" key="1">
    <source>
        <dbReference type="ARBA" id="ARBA00022741"/>
    </source>
</evidence>
<dbReference type="OrthoDB" id="9792687at2"/>
<evidence type="ECO:0000256" key="2">
    <source>
        <dbReference type="ARBA" id="ARBA00022840"/>
    </source>
</evidence>
<dbReference type="Gene3D" id="3.40.50.300">
    <property type="entry name" value="P-loop containing nucleotide triphosphate hydrolases"/>
    <property type="match status" value="1"/>
</dbReference>
<dbReference type="GO" id="GO:0005524">
    <property type="term" value="F:ATP binding"/>
    <property type="evidence" value="ECO:0007669"/>
    <property type="project" value="UniProtKB-KW"/>
</dbReference>
<keyword evidence="1" id="KW-0547">Nucleotide-binding</keyword>
<dbReference type="EMBL" id="VLLG01000003">
    <property type="protein sequence ID" value="TWI87800.1"/>
    <property type="molecule type" value="Genomic_DNA"/>
</dbReference>
<sequence length="297" mass="34299">MNEELEKLKRAYALSTERHNQLFQHIIRKFTFGKEPVAKPRAVMIGAQPGAGKTSLQCLASTELLQNAVICNPDHLRSFHPVAGEILQRHEKYFTELTNDCARQWNLDLVRHCRRNNLNYIHESTFNFGDELNRTIRATKRSGFEVEIKILAVDAKLSRLGIHLRYEEMKRLNGVARNVPMDFHDLRFMGLPPAIKKVHEAGIYDDLNIYARSIVLDGPQLTNGLTLVARNTTDPFGVYMNEVNRPWSQNLTQYFHEKCDRVLHLMGERNAPQMEIDAFKRNVGIAETSKRRVRIHV</sequence>
<proteinExistence type="predicted"/>
<name>A0A562T461_CHIJA</name>
<evidence type="ECO:0000313" key="5">
    <source>
        <dbReference type="Proteomes" id="UP000316778"/>
    </source>
</evidence>
<evidence type="ECO:0000259" key="3">
    <source>
        <dbReference type="Pfam" id="PF06414"/>
    </source>
</evidence>
<dbReference type="InterPro" id="IPR010488">
    <property type="entry name" value="Zeta_toxin_domain"/>
</dbReference>
<evidence type="ECO:0000313" key="4">
    <source>
        <dbReference type="EMBL" id="TWI87800.1"/>
    </source>
</evidence>
<protein>
    <submittedName>
        <fullName evidence="4">Putative ABC-type ATPase</fullName>
    </submittedName>
</protein>
<dbReference type="Proteomes" id="UP000316778">
    <property type="component" value="Unassembled WGS sequence"/>
</dbReference>
<gene>
    <name evidence="4" type="ORF">LX66_1871</name>
</gene>
<dbReference type="AlphaFoldDB" id="A0A562T461"/>
<dbReference type="SUPFAM" id="SSF52540">
    <property type="entry name" value="P-loop containing nucleoside triphosphate hydrolases"/>
    <property type="match status" value="1"/>
</dbReference>
<dbReference type="RefSeq" id="WP_145712237.1">
    <property type="nucleotide sequence ID" value="NZ_BAAAFY010000001.1"/>
</dbReference>
<comment type="caution">
    <text evidence="4">The sequence shown here is derived from an EMBL/GenBank/DDBJ whole genome shotgun (WGS) entry which is preliminary data.</text>
</comment>